<evidence type="ECO:0000313" key="2">
    <source>
        <dbReference type="Proteomes" id="UP000307702"/>
    </source>
</evidence>
<dbReference type="Proteomes" id="UP000307702">
    <property type="component" value="Unassembled WGS sequence"/>
</dbReference>
<dbReference type="SUPFAM" id="SSF88697">
    <property type="entry name" value="PUA domain-like"/>
    <property type="match status" value="1"/>
</dbReference>
<proteinExistence type="predicted"/>
<dbReference type="InterPro" id="IPR015947">
    <property type="entry name" value="PUA-like_sf"/>
</dbReference>
<sequence>MPAEKYILLSIQPRIVEEIINGTKKFEFRRKFPDLDNSNISRKVIIYCSSPVMKIIGSFVVKNFYHSDFDTLMKKVKADDAYNKRISKYLIDKASCFAMEISELNIYDIPLTLEYLRKTYSGFCPGQSYRYLSEEIKSDLTAKNNGL</sequence>
<name>A0A8H2JNU2_9GAMM</name>
<dbReference type="EMBL" id="SZVP01000002">
    <property type="protein sequence ID" value="TMM47031.1"/>
    <property type="molecule type" value="Genomic_DNA"/>
</dbReference>
<evidence type="ECO:0008006" key="3">
    <source>
        <dbReference type="Google" id="ProtNLM"/>
    </source>
</evidence>
<organism evidence="1 2">
    <name type="scientific">Colwellia ponticola</name>
    <dbReference type="NCBI Taxonomy" id="2304625"/>
    <lineage>
        <taxon>Bacteria</taxon>
        <taxon>Pseudomonadati</taxon>
        <taxon>Pseudomonadota</taxon>
        <taxon>Gammaproteobacteria</taxon>
        <taxon>Alteromonadales</taxon>
        <taxon>Colwelliaceae</taxon>
        <taxon>Colwellia</taxon>
    </lineage>
</organism>
<comment type="caution">
    <text evidence="1">The sequence shown here is derived from an EMBL/GenBank/DDBJ whole genome shotgun (WGS) entry which is preliminary data.</text>
</comment>
<dbReference type="RefSeq" id="WP_138620834.1">
    <property type="nucleotide sequence ID" value="NZ_SZVP01000002.1"/>
</dbReference>
<protein>
    <recommendedName>
        <fullName evidence="3">ASCH domain-containing protein</fullName>
    </recommendedName>
</protein>
<dbReference type="OrthoDB" id="9800495at2"/>
<dbReference type="AlphaFoldDB" id="A0A8H2JNU2"/>
<accession>A0A8H2JNU2</accession>
<evidence type="ECO:0000313" key="1">
    <source>
        <dbReference type="EMBL" id="TMM47031.1"/>
    </source>
</evidence>
<keyword evidence="2" id="KW-1185">Reference proteome</keyword>
<gene>
    <name evidence="1" type="ORF">FCS21_04535</name>
</gene>
<reference evidence="1 2" key="1">
    <citation type="submission" date="2019-05" db="EMBL/GenBank/DDBJ databases">
        <title>Colwellia ponticola sp. nov., isolated from seawater.</title>
        <authorList>
            <person name="Yoon J.-H."/>
        </authorList>
    </citation>
    <scope>NUCLEOTIDE SEQUENCE [LARGE SCALE GENOMIC DNA]</scope>
    <source>
        <strain evidence="1 2">OISW-25</strain>
    </source>
</reference>